<evidence type="ECO:0000313" key="2">
    <source>
        <dbReference type="EMBL" id="GIH15128.1"/>
    </source>
</evidence>
<feature type="domain" description="DUF6603" evidence="1">
    <location>
        <begin position="778"/>
        <end position="1267"/>
    </location>
</feature>
<dbReference type="RefSeq" id="WP_203918773.1">
    <property type="nucleotide sequence ID" value="NZ_BONZ01000031.1"/>
</dbReference>
<organism evidence="2 3">
    <name type="scientific">Rugosimonospora africana</name>
    <dbReference type="NCBI Taxonomy" id="556532"/>
    <lineage>
        <taxon>Bacteria</taxon>
        <taxon>Bacillati</taxon>
        <taxon>Actinomycetota</taxon>
        <taxon>Actinomycetes</taxon>
        <taxon>Micromonosporales</taxon>
        <taxon>Micromonosporaceae</taxon>
        <taxon>Rugosimonospora</taxon>
    </lineage>
</organism>
<dbReference type="Proteomes" id="UP000642748">
    <property type="component" value="Unassembled WGS sequence"/>
</dbReference>
<dbReference type="Pfam" id="PF20248">
    <property type="entry name" value="DUF6603"/>
    <property type="match status" value="1"/>
</dbReference>
<name>A0A8J3QT22_9ACTN</name>
<reference evidence="2" key="1">
    <citation type="submission" date="2021-01" db="EMBL/GenBank/DDBJ databases">
        <title>Whole genome shotgun sequence of Rugosimonospora africana NBRC 104875.</title>
        <authorList>
            <person name="Komaki H."/>
            <person name="Tamura T."/>
        </authorList>
    </citation>
    <scope>NUCLEOTIDE SEQUENCE</scope>
    <source>
        <strain evidence="2">NBRC 104875</strain>
    </source>
</reference>
<evidence type="ECO:0000313" key="3">
    <source>
        <dbReference type="Proteomes" id="UP000642748"/>
    </source>
</evidence>
<sequence length="1473" mass="152758">MTPESLKAALVVVEQRLTVALDTLSSGLAAALGPFLPPGGQLVLDPVTERTESDDGVSVTGTGTAEPFTGLTVTAAFAVVAGEVTLHLAAAGGSTWSFGTSLPRLRGTLLNLLRFSAPVLSFDWTGGDPAAAHLAFAGELTTATGIALPDLVLPPAGSALTGSVTVQPAPDVDPSFGTDRWPDVVVEGPTRQVDLGPLHVTGIHYRTTADPRPTAALGEPPYDPGLAVAGTLPVNLDAVARSIAISAELIGPADAALFAADFSDVGELRLDDIATFLGQALAVPFPFEVPGTVRLARVELLYTPGATNPVARLAATVHTGAQWAITDRLTIAGIDITFTVEPTGPSVAATGLIDIAGVASLEINADSQSRMIGARLRAGDPPLPVSTVYTALTGRDATDLPNLAVQRYESTVTLPATDAPLAVSSLLQLDGTWSITDGVVLSEISFDVSHSSARTSFEAAATFGLDNINVSVRAGYDSTDGWRFAGQTGPGQQIPIGKLVDSLSDQFARIHLPAPLAGLTVSNLRATFGTKSTDVTFGAEATFPVGADQSADILVSITFKKGTDGYEGTFGGQLTIGELAFDLRFAASSTDTLFVATYRGTGAARTIGVSQLVATVSSDVAALVPTDLTIELNDAILAVNRTTAGTTVLVGLDLGARLDLSGLPLVGQLLPDDQTASIEDLRLLVATGALDRAGVAAINASLPDAVAKLPVPSAPGTPDVAVPRGLTVSARLNLGGTPQTLALPVAAGTGSGTGGNQPATPAAPVAVTSSDSAKWFTLQKTLGPLYLARIGVRYQDAVLWVLLDAALSALGLTIALDGLALGSPVDHFDPRFDLRGLGIDYRNPAIEIGAAFLRTTVTDDQGRKYDEYDGAAVLKAKALTLSAIGSYAYLDGHPSLFIYAVLDYPIGGPSFFFVTGLAAGFGYNRALIVPPVEGVAQFPLVAEATKGATPPASTDNPAQRVAAELAALRSAVPPSIGQNFLAVGIRFTSFQILDSFALLTVAFGQRFEVNLLGLSTMVVPPRIPGDAAVPPLAELQLALKASFVPDDGFLSVTAQLTPASYLLSRDCHLTGGFAFSCWFPGTGAPVPHAGDFVLTLGGYHPNFTVPDHYPRVPRLGLNWKVSDQLAVKGESYFALTPSMLMCGIVLDATWTSGDLRAWFHAGADFLVAWKPYHYDAHAYASLQVSYRFEFFGTREIRLDASADLHLWGPAFSGTARVSLSVIEFDIAFGDAAPKPPPAIEWTEFKASFLPASACGVVLRDGLIRKVSGAASNDLGVVNPKQFVLVTDSVIPATSAVAGAPIDLSDLALSQVGVAPMAVPAGALTASHTIEISRNGQRAEQHFTFTPVIKRLPAALWGDKLTPALGDADFVERALAGFEIRPGADAEPTAGTTVAKDDWQYVDAVVTPTYHWESGTPGPLGGEPAQAQAIRDTIAAGSTVAARDRLLAALGITAPVDVDASVADAFLTVQGAMR</sequence>
<keyword evidence="3" id="KW-1185">Reference proteome</keyword>
<proteinExistence type="predicted"/>
<comment type="caution">
    <text evidence="2">The sequence shown here is derived from an EMBL/GenBank/DDBJ whole genome shotgun (WGS) entry which is preliminary data.</text>
</comment>
<gene>
    <name evidence="2" type="ORF">Raf01_33000</name>
</gene>
<dbReference type="InterPro" id="IPR046538">
    <property type="entry name" value="DUF6603"/>
</dbReference>
<dbReference type="EMBL" id="BONZ01000031">
    <property type="protein sequence ID" value="GIH15128.1"/>
    <property type="molecule type" value="Genomic_DNA"/>
</dbReference>
<accession>A0A8J3QT22</accession>
<evidence type="ECO:0000259" key="1">
    <source>
        <dbReference type="Pfam" id="PF20248"/>
    </source>
</evidence>
<protein>
    <recommendedName>
        <fullName evidence="1">DUF6603 domain-containing protein</fullName>
    </recommendedName>
</protein>